<accession>A0ABW8K4P2</accession>
<evidence type="ECO:0000313" key="2">
    <source>
        <dbReference type="EMBL" id="MFK2917862.1"/>
    </source>
</evidence>
<proteinExistence type="predicted"/>
<keyword evidence="1" id="KW-0812">Transmembrane</keyword>
<evidence type="ECO:0000256" key="1">
    <source>
        <dbReference type="SAM" id="Phobius"/>
    </source>
</evidence>
<keyword evidence="1" id="KW-0472">Membrane</keyword>
<feature type="transmembrane region" description="Helical" evidence="1">
    <location>
        <begin position="6"/>
        <end position="26"/>
    </location>
</feature>
<gene>
    <name evidence="2" type="ORF">ISS97_11370</name>
</gene>
<keyword evidence="1" id="KW-1133">Transmembrane helix</keyword>
<dbReference type="RefSeq" id="WP_379986570.1">
    <property type="nucleotide sequence ID" value="NZ_JADIKD010000010.1"/>
</dbReference>
<feature type="transmembrane region" description="Helical" evidence="1">
    <location>
        <begin position="51"/>
        <end position="71"/>
    </location>
</feature>
<name>A0ABW8K4P2_9GAMM</name>
<protein>
    <submittedName>
        <fullName evidence="2">Uncharacterized protein</fullName>
    </submittedName>
</protein>
<organism evidence="2 3">
    <name type="scientific">Dyella koreensis</name>
    <dbReference type="NCBI Taxonomy" id="311235"/>
    <lineage>
        <taxon>Bacteria</taxon>
        <taxon>Pseudomonadati</taxon>
        <taxon>Pseudomonadota</taxon>
        <taxon>Gammaproteobacteria</taxon>
        <taxon>Lysobacterales</taxon>
        <taxon>Rhodanobacteraceae</taxon>
        <taxon>Dyella</taxon>
    </lineage>
</organism>
<sequence>MKSDLLPYLPLIAGALLWLVGGNLVLRRIMAREGLRWPAYPSLKSFKIGEIVALTFFFLAALAGFACTAALSDY</sequence>
<dbReference type="Proteomes" id="UP001620408">
    <property type="component" value="Unassembled WGS sequence"/>
</dbReference>
<evidence type="ECO:0000313" key="3">
    <source>
        <dbReference type="Proteomes" id="UP001620408"/>
    </source>
</evidence>
<reference evidence="2 3" key="1">
    <citation type="submission" date="2020-10" db="EMBL/GenBank/DDBJ databases">
        <title>Phylogeny of dyella-like bacteria.</title>
        <authorList>
            <person name="Fu J."/>
        </authorList>
    </citation>
    <scope>NUCLEOTIDE SEQUENCE [LARGE SCALE GENOMIC DNA]</scope>
    <source>
        <strain evidence="2 3">BB4</strain>
    </source>
</reference>
<keyword evidence="3" id="KW-1185">Reference proteome</keyword>
<comment type="caution">
    <text evidence="2">The sequence shown here is derived from an EMBL/GenBank/DDBJ whole genome shotgun (WGS) entry which is preliminary data.</text>
</comment>
<dbReference type="EMBL" id="JADIKD010000010">
    <property type="protein sequence ID" value="MFK2917862.1"/>
    <property type="molecule type" value="Genomic_DNA"/>
</dbReference>